<feature type="transmembrane region" description="Helical" evidence="7">
    <location>
        <begin position="59"/>
        <end position="80"/>
    </location>
</feature>
<feature type="transmembrane region" description="Helical" evidence="7">
    <location>
        <begin position="20"/>
        <end position="39"/>
    </location>
</feature>
<reference evidence="8 9" key="1">
    <citation type="submission" date="2015-07" db="EMBL/GenBank/DDBJ databases">
        <title>Draft Genome Sequence of Malassezia furfur CBS1878 and Malassezia pachydermatis CBS1879.</title>
        <authorList>
            <person name="Triana S."/>
            <person name="Ohm R."/>
            <person name="Gonzalez A."/>
            <person name="DeCock H."/>
            <person name="Restrepo S."/>
            <person name="Celis A."/>
        </authorList>
    </citation>
    <scope>NUCLEOTIDE SEQUENCE [LARGE SCALE GENOMIC DNA]</scope>
    <source>
        <strain evidence="8 9">CBS 1879</strain>
    </source>
</reference>
<feature type="transmembrane region" description="Helical" evidence="7">
    <location>
        <begin position="404"/>
        <end position="425"/>
    </location>
</feature>
<dbReference type="EMBL" id="LGAV01000005">
    <property type="protein sequence ID" value="KOS13775.1"/>
    <property type="molecule type" value="Genomic_DNA"/>
</dbReference>
<accession>A0A0M9VNX4</accession>
<feature type="region of interest" description="Disordered" evidence="6">
    <location>
        <begin position="452"/>
        <end position="508"/>
    </location>
</feature>
<sequence>MSTTVASLRHFFSHERAARWLRFGTLSLSLAGSQVIWSLELAYGTPYLLTIGLSKEATGYVWMAGPLSGLVIQPILGAISDASTSQYRRRKYIVGSTVCVTLATCMVAFSEPLSTLILDLLGLGLGDWDPVRHERIKFLTQFFSVLGFWVLNFAINGLQVIARALILDSAAASEQNEANVWHGLMLHVGNIIGYWCGYEDLASWSILAWLGGGQFRRFAMLSLVCMIVCVAITCITTKESSVHTPPGQNHSAWHNVKASVRQIWQVGRTLPLSIRRVCYAQLLAAMSWFPFLFYGTTFVLDMAEGKSKRKTERAEKHGSLALLVFAIIAFVCGLVLPSLSIAGKVDVDHHIAAQDMVDDSVSMPRPPPAHPRGLCLHTIWTIGALVQALLLMACFFVRTEKQAMLVLMLLGIPWSVWMWVPYAMIGEFVREAEGGGKLLTVADDQRSAQRIMDLQRSSTHSESDPLLPKRHGSSSATAGRRNVSGSQPPSIVSRGREVVRSNGEMSQEDSACGGTVLGIHNMAIVIPQFLTSLLMSFIFRFTKESQHNVKWVLVLSGVMSLGAAFLIRFVPMTLSERMVLSTGPTSHLAHEDPESAH</sequence>
<keyword evidence="2" id="KW-0813">Transport</keyword>
<evidence type="ECO:0000256" key="1">
    <source>
        <dbReference type="ARBA" id="ARBA00004141"/>
    </source>
</evidence>
<feature type="transmembrane region" description="Helical" evidence="7">
    <location>
        <begin position="320"/>
        <end position="339"/>
    </location>
</feature>
<feature type="transmembrane region" description="Helical" evidence="7">
    <location>
        <begin position="551"/>
        <end position="570"/>
    </location>
</feature>
<dbReference type="STRING" id="77020.A0A0M9VNX4"/>
<evidence type="ECO:0000313" key="8">
    <source>
        <dbReference type="EMBL" id="KOS13775.1"/>
    </source>
</evidence>
<feature type="transmembrane region" description="Helical" evidence="7">
    <location>
        <begin position="378"/>
        <end position="397"/>
    </location>
</feature>
<dbReference type="RefSeq" id="XP_017991407.1">
    <property type="nucleotide sequence ID" value="XM_018136302.1"/>
</dbReference>
<dbReference type="Proteomes" id="UP000037751">
    <property type="component" value="Unassembled WGS sequence"/>
</dbReference>
<dbReference type="GO" id="GO:0005886">
    <property type="term" value="C:plasma membrane"/>
    <property type="evidence" value="ECO:0007669"/>
    <property type="project" value="TreeGrafter"/>
</dbReference>
<evidence type="ECO:0000256" key="6">
    <source>
        <dbReference type="SAM" id="MobiDB-lite"/>
    </source>
</evidence>
<dbReference type="OrthoDB" id="28755at2759"/>
<keyword evidence="4 7" id="KW-1133">Transmembrane helix</keyword>
<dbReference type="VEuPathDB" id="FungiDB:Malapachy_1804"/>
<dbReference type="InterPro" id="IPR036259">
    <property type="entry name" value="MFS_trans_sf"/>
</dbReference>
<comment type="caution">
    <text evidence="8">The sequence shown here is derived from an EMBL/GenBank/DDBJ whole genome shotgun (WGS) entry which is preliminary data.</text>
</comment>
<feature type="transmembrane region" description="Helical" evidence="7">
    <location>
        <begin position="218"/>
        <end position="238"/>
    </location>
</feature>
<organism evidence="8 9">
    <name type="scientific">Malassezia pachydermatis</name>
    <dbReference type="NCBI Taxonomy" id="77020"/>
    <lineage>
        <taxon>Eukaryota</taxon>
        <taxon>Fungi</taxon>
        <taxon>Dikarya</taxon>
        <taxon>Basidiomycota</taxon>
        <taxon>Ustilaginomycotina</taxon>
        <taxon>Malasseziomycetes</taxon>
        <taxon>Malasseziales</taxon>
        <taxon>Malasseziaceae</taxon>
        <taxon>Malassezia</taxon>
    </lineage>
</organism>
<evidence type="ECO:0000256" key="5">
    <source>
        <dbReference type="ARBA" id="ARBA00023136"/>
    </source>
</evidence>
<evidence type="ECO:0000313" key="9">
    <source>
        <dbReference type="Proteomes" id="UP000037751"/>
    </source>
</evidence>
<evidence type="ECO:0000256" key="7">
    <source>
        <dbReference type="SAM" id="Phobius"/>
    </source>
</evidence>
<keyword evidence="5 7" id="KW-0472">Membrane</keyword>
<gene>
    <name evidence="8" type="ORF">Malapachy_1804</name>
</gene>
<keyword evidence="3 7" id="KW-0812">Transmembrane</keyword>
<proteinExistence type="predicted"/>
<feature type="transmembrane region" description="Helical" evidence="7">
    <location>
        <begin position="279"/>
        <end position="300"/>
    </location>
</feature>
<dbReference type="PANTHER" id="PTHR19432">
    <property type="entry name" value="SUGAR TRANSPORTER"/>
    <property type="match status" value="1"/>
</dbReference>
<feature type="transmembrane region" description="Helical" evidence="7">
    <location>
        <begin position="519"/>
        <end position="539"/>
    </location>
</feature>
<evidence type="ECO:0000256" key="4">
    <source>
        <dbReference type="ARBA" id="ARBA00022989"/>
    </source>
</evidence>
<dbReference type="GO" id="GO:0008506">
    <property type="term" value="F:sucrose:proton symporter activity"/>
    <property type="evidence" value="ECO:0007669"/>
    <property type="project" value="TreeGrafter"/>
</dbReference>
<dbReference type="PANTHER" id="PTHR19432:SF35">
    <property type="entry name" value="SOLUTE CARRIER FAMILY 45 MEMBER 3 ISOFORM X1"/>
    <property type="match status" value="1"/>
</dbReference>
<protein>
    <recommendedName>
        <fullName evidence="10">General alpha-glucoside permease</fullName>
    </recommendedName>
</protein>
<dbReference type="Gene3D" id="1.20.1250.20">
    <property type="entry name" value="MFS general substrate transporter like domains"/>
    <property type="match status" value="1"/>
</dbReference>
<feature type="transmembrane region" description="Helical" evidence="7">
    <location>
        <begin position="92"/>
        <end position="118"/>
    </location>
</feature>
<evidence type="ECO:0008006" key="10">
    <source>
        <dbReference type="Google" id="ProtNLM"/>
    </source>
</evidence>
<comment type="subcellular location">
    <subcellularLocation>
        <location evidence="1">Membrane</location>
        <topology evidence="1">Multi-pass membrane protein</topology>
    </subcellularLocation>
</comment>
<feature type="compositionally biased region" description="Polar residues" evidence="6">
    <location>
        <begin position="473"/>
        <end position="490"/>
    </location>
</feature>
<name>A0A0M9VNX4_9BASI</name>
<keyword evidence="9" id="KW-1185">Reference proteome</keyword>
<evidence type="ECO:0000256" key="3">
    <source>
        <dbReference type="ARBA" id="ARBA00022692"/>
    </source>
</evidence>
<evidence type="ECO:0000256" key="2">
    <source>
        <dbReference type="ARBA" id="ARBA00022448"/>
    </source>
</evidence>
<dbReference type="GeneID" id="28728177"/>
<dbReference type="SUPFAM" id="SSF103473">
    <property type="entry name" value="MFS general substrate transporter"/>
    <property type="match status" value="1"/>
</dbReference>
<dbReference type="AlphaFoldDB" id="A0A0M9VNX4"/>